<reference evidence="2 3" key="1">
    <citation type="submission" date="2018-11" db="EMBL/GenBank/DDBJ databases">
        <authorList>
            <person name="Li F."/>
        </authorList>
    </citation>
    <scope>NUCLEOTIDE SEQUENCE [LARGE SCALE GENOMIC DNA]</scope>
    <source>
        <strain evidence="2 3">Gsoil 818</strain>
    </source>
</reference>
<evidence type="ECO:0008006" key="4">
    <source>
        <dbReference type="Google" id="ProtNLM"/>
    </source>
</evidence>
<evidence type="ECO:0000313" key="2">
    <source>
        <dbReference type="EMBL" id="RNM16028.1"/>
    </source>
</evidence>
<protein>
    <recommendedName>
        <fullName evidence="4">Condensation domain-containing protein</fullName>
    </recommendedName>
</protein>
<comment type="caution">
    <text evidence="2">The sequence shown here is derived from an EMBL/GenBank/DDBJ whole genome shotgun (WGS) entry which is preliminary data.</text>
</comment>
<dbReference type="EMBL" id="RJSF01000019">
    <property type="protein sequence ID" value="RNM16028.1"/>
    <property type="molecule type" value="Genomic_DNA"/>
</dbReference>
<accession>A0A3N0GV39</accession>
<dbReference type="Proteomes" id="UP000279994">
    <property type="component" value="Unassembled WGS sequence"/>
</dbReference>
<proteinExistence type="predicted"/>
<keyword evidence="3" id="KW-1185">Reference proteome</keyword>
<organism evidence="2 3">
    <name type="scientific">Nocardioides pocheonensis</name>
    <dbReference type="NCBI Taxonomy" id="661485"/>
    <lineage>
        <taxon>Bacteria</taxon>
        <taxon>Bacillati</taxon>
        <taxon>Actinomycetota</taxon>
        <taxon>Actinomycetes</taxon>
        <taxon>Propionibacteriales</taxon>
        <taxon>Nocardioidaceae</taxon>
        <taxon>Nocardioides</taxon>
    </lineage>
</organism>
<sequence>METDQSGADGAMPKHRPQPPAARHAREVVGLYGDPDNTWGICAELGLTEPVSVDELTRNLAALCAGRPLLGEPPIVRAVSSDAWDDARADVASVPYADGEPLLRILLDSRGLRLLVGAHHGVVDGLGLVAVAAAALGRPIDSGAGGIGARPARHGFLRSSLGRLVEAVFAPPSRFEPTTLVERRHGDGNDRHEDLSLVRLDPGRRGTAALAHAVLRVFEDWSAGTRPLVVVGASRRSPGDLQPDRQTAFLRVQLRRRSTRDAVRAALAAVSPEPDFPVTSVGGVGPRVTHLLRRRLGATALLSNLGMLDGRGLDYVAMFPAASGPRAVAIGLASTPRATVLSLHTRRADFSSADHAALLEALVEKFSAEPGQSAAQ</sequence>
<dbReference type="AlphaFoldDB" id="A0A3N0GV39"/>
<feature type="region of interest" description="Disordered" evidence="1">
    <location>
        <begin position="1"/>
        <end position="24"/>
    </location>
</feature>
<name>A0A3N0GV39_9ACTN</name>
<evidence type="ECO:0000313" key="3">
    <source>
        <dbReference type="Proteomes" id="UP000279994"/>
    </source>
</evidence>
<evidence type="ECO:0000256" key="1">
    <source>
        <dbReference type="SAM" id="MobiDB-lite"/>
    </source>
</evidence>
<gene>
    <name evidence="2" type="ORF">EFL26_07700</name>
</gene>